<reference evidence="3" key="1">
    <citation type="journal article" date="2018" name="Front. Microbiol.">
        <title>Genome-Based Analysis Reveals the Taxonomy and Diversity of the Family Idiomarinaceae.</title>
        <authorList>
            <person name="Liu Y."/>
            <person name="Lai Q."/>
            <person name="Shao Z."/>
        </authorList>
    </citation>
    <scope>NUCLEOTIDE SEQUENCE [LARGE SCALE GENOMIC DNA]</scope>
    <source>
        <strain evidence="3">SW15</strain>
    </source>
</reference>
<gene>
    <name evidence="2" type="ORF">CWE21_01785</name>
</gene>
<dbReference type="RefSeq" id="WP_126832563.1">
    <property type="nucleotide sequence ID" value="NZ_JBLXIO010000018.1"/>
</dbReference>
<evidence type="ECO:0000256" key="1">
    <source>
        <dbReference type="SAM" id="Phobius"/>
    </source>
</evidence>
<dbReference type="AlphaFoldDB" id="A0A432XQF4"/>
<keyword evidence="1" id="KW-0472">Membrane</keyword>
<proteinExistence type="predicted"/>
<dbReference type="Proteomes" id="UP000286678">
    <property type="component" value="Unassembled WGS sequence"/>
</dbReference>
<accession>A0A432XQF4</accession>
<name>A0A432XQF4_9GAMM</name>
<keyword evidence="1" id="KW-1133">Transmembrane helix</keyword>
<feature type="transmembrane region" description="Helical" evidence="1">
    <location>
        <begin position="12"/>
        <end position="32"/>
    </location>
</feature>
<comment type="caution">
    <text evidence="2">The sequence shown here is derived from an EMBL/GenBank/DDBJ whole genome shotgun (WGS) entry which is preliminary data.</text>
</comment>
<evidence type="ECO:0000313" key="2">
    <source>
        <dbReference type="EMBL" id="RUO50851.1"/>
    </source>
</evidence>
<keyword evidence="3" id="KW-1185">Reference proteome</keyword>
<sequence length="168" mass="19060">MEKPWYKQFWPWFLMCIPFSVVIAMVITLSVASSYGDNPMVVDDYYKKGRGINAQVEKVQEAQRRGITFSFQQDGQKLALAYQTGAPAELTALNVRFYHTTLADKDFSLVLTADAQGVFRGELPADVVEHKGKWTVTITPFDGSWRLSQQLQLPAYRELTLEPLTYGV</sequence>
<evidence type="ECO:0000313" key="3">
    <source>
        <dbReference type="Proteomes" id="UP000286678"/>
    </source>
</evidence>
<dbReference type="OrthoDB" id="5295180at2"/>
<evidence type="ECO:0008006" key="4">
    <source>
        <dbReference type="Google" id="ProtNLM"/>
    </source>
</evidence>
<keyword evidence="1" id="KW-0812">Transmembrane</keyword>
<organism evidence="2 3">
    <name type="scientific">Pseudidiomarina aquimaris</name>
    <dbReference type="NCBI Taxonomy" id="641841"/>
    <lineage>
        <taxon>Bacteria</taxon>
        <taxon>Pseudomonadati</taxon>
        <taxon>Pseudomonadota</taxon>
        <taxon>Gammaproteobacteria</taxon>
        <taxon>Alteromonadales</taxon>
        <taxon>Idiomarinaceae</taxon>
        <taxon>Pseudidiomarina</taxon>
    </lineage>
</organism>
<dbReference type="InterPro" id="IPR008620">
    <property type="entry name" value="FixH"/>
</dbReference>
<protein>
    <recommendedName>
        <fullName evidence="4">Nitrogen fixation protein FixH</fullName>
    </recommendedName>
</protein>
<dbReference type="Pfam" id="PF05751">
    <property type="entry name" value="FixH"/>
    <property type="match status" value="1"/>
</dbReference>
<dbReference type="EMBL" id="PIPT01000001">
    <property type="protein sequence ID" value="RUO50851.1"/>
    <property type="molecule type" value="Genomic_DNA"/>
</dbReference>